<proteinExistence type="predicted"/>
<dbReference type="KEGG" id="mfv:Mfer_1122"/>
<evidence type="ECO:0000313" key="3">
    <source>
        <dbReference type="Proteomes" id="UP000002315"/>
    </source>
</evidence>
<organism evidence="2 3">
    <name type="scientific">Methanothermus fervidus (strain ATCC 43054 / DSM 2088 / JCM 10308 / V24 S)</name>
    <dbReference type="NCBI Taxonomy" id="523846"/>
    <lineage>
        <taxon>Archaea</taxon>
        <taxon>Methanobacteriati</taxon>
        <taxon>Methanobacteriota</taxon>
        <taxon>Methanomada group</taxon>
        <taxon>Methanobacteria</taxon>
        <taxon>Methanobacteriales</taxon>
        <taxon>Methanothermaceae</taxon>
        <taxon>Methanothermus</taxon>
    </lineage>
</organism>
<sequence>MEVEVKAHVNNLKEIEDRLKKLGAEKIEEIYQEDIYFNAPDRDFSKTDEALRIRKIENEKTKIILTYKGPKIDKISKTREEVEVGIENLKNMVEILKFLGYKAVATIKKKRKVYKFKDFEICLDDVYKVGKFIEVEKNVKNKNKIKEYVDHAFKICKKLNIKNNFERRSYLELYLEKKRHQQ</sequence>
<dbReference type="HOGENOM" id="CLU_105244_2_0_2"/>
<dbReference type="Pfam" id="PF01928">
    <property type="entry name" value="CYTH"/>
    <property type="match status" value="1"/>
</dbReference>
<dbReference type="NCBIfam" id="TIGR00318">
    <property type="entry name" value="cyaB"/>
    <property type="match status" value="1"/>
</dbReference>
<gene>
    <name evidence="2" type="ordered locus">Mfer_1122</name>
</gene>
<dbReference type="PROSITE" id="PS51707">
    <property type="entry name" value="CYTH"/>
    <property type="match status" value="1"/>
</dbReference>
<dbReference type="Gene3D" id="2.40.320.10">
    <property type="entry name" value="Hypothetical Protein Pfu-838710-001"/>
    <property type="match status" value="1"/>
</dbReference>
<dbReference type="InterPro" id="IPR023577">
    <property type="entry name" value="CYTH_domain"/>
</dbReference>
<dbReference type="SMART" id="SM01118">
    <property type="entry name" value="CYTH"/>
    <property type="match status" value="1"/>
</dbReference>
<dbReference type="AlphaFoldDB" id="E3GWE9"/>
<dbReference type="EMBL" id="CP002278">
    <property type="protein sequence ID" value="ADP77914.1"/>
    <property type="molecule type" value="Genomic_DNA"/>
</dbReference>
<dbReference type="SUPFAM" id="SSF55154">
    <property type="entry name" value="CYTH-like phosphatases"/>
    <property type="match status" value="1"/>
</dbReference>
<dbReference type="PANTHER" id="PTHR21028:SF2">
    <property type="entry name" value="CYTH DOMAIN-CONTAINING PROTEIN"/>
    <property type="match status" value="1"/>
</dbReference>
<dbReference type="InterPro" id="IPR008173">
    <property type="entry name" value="Adenylyl_cyclase_CyaB"/>
</dbReference>
<name>E3GWE9_METFV</name>
<evidence type="ECO:0000313" key="2">
    <source>
        <dbReference type="EMBL" id="ADP77914.1"/>
    </source>
</evidence>
<dbReference type="OrthoDB" id="46040at2157"/>
<accession>E3GWE9</accession>
<dbReference type="InterPro" id="IPR033469">
    <property type="entry name" value="CYTH-like_dom_sf"/>
</dbReference>
<dbReference type="CDD" id="cd07890">
    <property type="entry name" value="CYTH-like_AC_IV-like"/>
    <property type="match status" value="1"/>
</dbReference>
<dbReference type="STRING" id="523846.Mfer_1122"/>
<keyword evidence="3" id="KW-1185">Reference proteome</keyword>
<reference evidence="2 3" key="1">
    <citation type="journal article" date="2010" name="Stand. Genomic Sci.">
        <title>Complete genome sequence of Methanothermus fervidus type strain (V24S).</title>
        <authorList>
            <person name="Anderson I."/>
            <person name="Djao O.D."/>
            <person name="Misra M."/>
            <person name="Chertkov O."/>
            <person name="Nolan M."/>
            <person name="Lucas S."/>
            <person name="Lapidus A."/>
            <person name="Del Rio T.G."/>
            <person name="Tice H."/>
            <person name="Cheng J.F."/>
            <person name="Tapia R."/>
            <person name="Han C."/>
            <person name="Goodwin L."/>
            <person name="Pitluck S."/>
            <person name="Liolios K."/>
            <person name="Ivanova N."/>
            <person name="Mavromatis K."/>
            <person name="Mikhailova N."/>
            <person name="Pati A."/>
            <person name="Brambilla E."/>
            <person name="Chen A."/>
            <person name="Palaniappan K."/>
            <person name="Land M."/>
            <person name="Hauser L."/>
            <person name="Chang Y.J."/>
            <person name="Jeffries C.D."/>
            <person name="Sikorski J."/>
            <person name="Spring S."/>
            <person name="Rohde M."/>
            <person name="Eichinger K."/>
            <person name="Huber H."/>
            <person name="Wirth R."/>
            <person name="Goker M."/>
            <person name="Detter J.C."/>
            <person name="Woyke T."/>
            <person name="Bristow J."/>
            <person name="Eisen J.A."/>
            <person name="Markowitz V."/>
            <person name="Hugenholtz P."/>
            <person name="Klenk H.P."/>
            <person name="Kyrpides N.C."/>
        </authorList>
    </citation>
    <scope>NUCLEOTIDE SEQUENCE [LARGE SCALE GENOMIC DNA]</scope>
    <source>
        <strain evidence="3">ATCC 43054 / DSM 2088 / JCM 10308 / V24 S</strain>
    </source>
</reference>
<dbReference type="Proteomes" id="UP000002315">
    <property type="component" value="Chromosome"/>
</dbReference>
<protein>
    <submittedName>
        <fullName evidence="2">Adenylyl cyclase CyaB</fullName>
    </submittedName>
</protein>
<dbReference type="PANTHER" id="PTHR21028">
    <property type="entry name" value="SI:CH211-156B7.4"/>
    <property type="match status" value="1"/>
</dbReference>
<evidence type="ECO:0000259" key="1">
    <source>
        <dbReference type="PROSITE" id="PS51707"/>
    </source>
</evidence>
<feature type="domain" description="CYTH" evidence="1">
    <location>
        <begin position="1"/>
        <end position="176"/>
    </location>
</feature>